<dbReference type="STRING" id="1220583.GOACH_03_06270"/>
<organism evidence="2 3">
    <name type="scientific">Gordonia aichiensis NBRC 108223</name>
    <dbReference type="NCBI Taxonomy" id="1220583"/>
    <lineage>
        <taxon>Bacteria</taxon>
        <taxon>Bacillati</taxon>
        <taxon>Actinomycetota</taxon>
        <taxon>Actinomycetes</taxon>
        <taxon>Mycobacteriales</taxon>
        <taxon>Gordoniaceae</taxon>
        <taxon>Gordonia</taxon>
    </lineage>
</organism>
<dbReference type="AlphaFoldDB" id="L7KG67"/>
<protein>
    <submittedName>
        <fullName evidence="2">Uncharacterized protein</fullName>
    </submittedName>
</protein>
<name>L7KG67_9ACTN</name>
<proteinExistence type="predicted"/>
<gene>
    <name evidence="2" type="ORF">GOACH_03_06270</name>
</gene>
<comment type="caution">
    <text evidence="2">The sequence shown here is derived from an EMBL/GenBank/DDBJ whole genome shotgun (WGS) entry which is preliminary data.</text>
</comment>
<evidence type="ECO:0000313" key="2">
    <source>
        <dbReference type="EMBL" id="GAC47604.1"/>
    </source>
</evidence>
<accession>L7KG67</accession>
<reference evidence="2 3" key="1">
    <citation type="submission" date="2012-12" db="EMBL/GenBank/DDBJ databases">
        <title>Whole genome shotgun sequence of Gordonia aichiensis NBRC 108223.</title>
        <authorList>
            <person name="Isaki-Nakamura S."/>
            <person name="Hosoyama A."/>
            <person name="Tsuchikane K."/>
            <person name="Ando Y."/>
            <person name="Baba S."/>
            <person name="Ohji S."/>
            <person name="Hamada M."/>
            <person name="Tamura T."/>
            <person name="Yamazoe A."/>
            <person name="Yamazaki S."/>
            <person name="Fujita N."/>
        </authorList>
    </citation>
    <scope>NUCLEOTIDE SEQUENCE [LARGE SCALE GENOMIC DNA]</scope>
    <source>
        <strain evidence="2 3">NBRC 108223</strain>
    </source>
</reference>
<feature type="region of interest" description="Disordered" evidence="1">
    <location>
        <begin position="25"/>
        <end position="52"/>
    </location>
</feature>
<keyword evidence="3" id="KW-1185">Reference proteome</keyword>
<dbReference type="Proteomes" id="UP000010988">
    <property type="component" value="Unassembled WGS sequence"/>
</dbReference>
<evidence type="ECO:0000256" key="1">
    <source>
        <dbReference type="SAM" id="MobiDB-lite"/>
    </source>
</evidence>
<evidence type="ECO:0000313" key="3">
    <source>
        <dbReference type="Proteomes" id="UP000010988"/>
    </source>
</evidence>
<dbReference type="EMBL" id="BANR01000003">
    <property type="protein sequence ID" value="GAC47604.1"/>
    <property type="molecule type" value="Genomic_DNA"/>
</dbReference>
<sequence length="81" mass="9051">MVTPSLEYTVARTVRPIVLKDNPRIRGHDIMPTNLTAHADRPRANSNPSPRRSVCVRTIDLAARYVTIGPSLLSSWEGKRT</sequence>